<dbReference type="InterPro" id="IPR008332">
    <property type="entry name" value="MethylG_MeTrfase_N"/>
</dbReference>
<dbReference type="PANTHER" id="PTHR10815:SF13">
    <property type="entry name" value="METHYLATED-DNA--PROTEIN-CYSTEINE METHYLTRANSFERASE"/>
    <property type="match status" value="1"/>
</dbReference>
<dbReference type="Gene3D" id="1.10.10.10">
    <property type="entry name" value="Winged helix-like DNA-binding domain superfamily/Winged helix DNA-binding domain"/>
    <property type="match status" value="1"/>
</dbReference>
<dbReference type="NCBIfam" id="TIGR00589">
    <property type="entry name" value="ogt"/>
    <property type="match status" value="1"/>
</dbReference>
<evidence type="ECO:0000256" key="6">
    <source>
        <dbReference type="ARBA" id="ARBA00022763"/>
    </source>
</evidence>
<dbReference type="Pfam" id="PF02870">
    <property type="entry name" value="Methyltransf_1N"/>
    <property type="match status" value="1"/>
</dbReference>
<keyword evidence="7" id="KW-0234">DNA repair</keyword>
<evidence type="ECO:0000256" key="7">
    <source>
        <dbReference type="ARBA" id="ARBA00023204"/>
    </source>
</evidence>
<keyword evidence="6" id="KW-0227">DNA damage</keyword>
<accession>A0A448ZZG2</accession>
<dbReference type="PANTHER" id="PTHR10815">
    <property type="entry name" value="METHYLATED-DNA--PROTEIN-CYSTEINE METHYLTRANSFERASE"/>
    <property type="match status" value="1"/>
</dbReference>
<dbReference type="InterPro" id="IPR036631">
    <property type="entry name" value="MGMT_N_sf"/>
</dbReference>
<evidence type="ECO:0000256" key="2">
    <source>
        <dbReference type="ARBA" id="ARBA00008711"/>
    </source>
</evidence>
<dbReference type="EMBL" id="LR214939">
    <property type="protein sequence ID" value="VEU56628.1"/>
    <property type="molecule type" value="Genomic_DNA"/>
</dbReference>
<protein>
    <recommendedName>
        <fullName evidence="3">methylated-DNA--[protein]-cysteine S-methyltransferase</fullName>
        <ecNumber evidence="3">2.1.1.63</ecNumber>
    </recommendedName>
</protein>
<keyword evidence="4 11" id="KW-0489">Methyltransferase</keyword>
<organism evidence="11">
    <name type="scientific">Metamycoplasma salivarium</name>
    <name type="common">Mycoplasma salivarium</name>
    <dbReference type="NCBI Taxonomy" id="2124"/>
    <lineage>
        <taxon>Bacteria</taxon>
        <taxon>Bacillati</taxon>
        <taxon>Mycoplasmatota</taxon>
        <taxon>Mycoplasmoidales</taxon>
        <taxon>Metamycoplasmataceae</taxon>
        <taxon>Metamycoplasma</taxon>
    </lineage>
</organism>
<sequence length="176" mass="20022">MKHFAKYESPIGTLLLESDDEFITKIELVDDKNLSQDIEDESSNFVFCKVQLWLDTYFKNKQVLAYPKIKFIGTNFQKLVWKSLQELATFGQTISYKDLANSIIITTKQAKMSCQAIGNAVAKNPLLIIVPCHRVVGSNKTLTGFSCGIDAKIYLLEHENKILNKSNTNKLKWKVN</sequence>
<keyword evidence="11" id="KW-0614">Plasmid</keyword>
<evidence type="ECO:0000256" key="5">
    <source>
        <dbReference type="ARBA" id="ARBA00022679"/>
    </source>
</evidence>
<dbReference type="EC" id="2.1.1.63" evidence="3"/>
<dbReference type="InterPro" id="IPR001497">
    <property type="entry name" value="MethylDNA_cys_MeTrfase_AS"/>
</dbReference>
<comment type="similarity">
    <text evidence="2">Belongs to the MGMT family.</text>
</comment>
<dbReference type="GO" id="GO:0006281">
    <property type="term" value="P:DNA repair"/>
    <property type="evidence" value="ECO:0007669"/>
    <property type="project" value="UniProtKB-KW"/>
</dbReference>
<evidence type="ECO:0000256" key="4">
    <source>
        <dbReference type="ARBA" id="ARBA00022603"/>
    </source>
</evidence>
<comment type="catalytic activity">
    <reaction evidence="8">
        <text>a 6-O-methyl-2'-deoxyguanosine in DNA + L-cysteinyl-[protein] = S-methyl-L-cysteinyl-[protein] + a 2'-deoxyguanosine in DNA</text>
        <dbReference type="Rhea" id="RHEA:24000"/>
        <dbReference type="Rhea" id="RHEA-COMP:10131"/>
        <dbReference type="Rhea" id="RHEA-COMP:10132"/>
        <dbReference type="Rhea" id="RHEA-COMP:11367"/>
        <dbReference type="Rhea" id="RHEA-COMP:11368"/>
        <dbReference type="ChEBI" id="CHEBI:29950"/>
        <dbReference type="ChEBI" id="CHEBI:82612"/>
        <dbReference type="ChEBI" id="CHEBI:85445"/>
        <dbReference type="ChEBI" id="CHEBI:85448"/>
        <dbReference type="EC" id="2.1.1.63"/>
    </reaction>
</comment>
<name>A0A448ZZG2_METSV</name>
<dbReference type="SUPFAM" id="SSF46767">
    <property type="entry name" value="Methylated DNA-protein cysteine methyltransferase, C-terminal domain"/>
    <property type="match status" value="1"/>
</dbReference>
<dbReference type="AlphaFoldDB" id="A0A448ZZG2"/>
<dbReference type="Pfam" id="PF01035">
    <property type="entry name" value="DNA_binding_1"/>
    <property type="match status" value="1"/>
</dbReference>
<evidence type="ECO:0000256" key="3">
    <source>
        <dbReference type="ARBA" id="ARBA00011918"/>
    </source>
</evidence>
<dbReference type="CDD" id="cd06445">
    <property type="entry name" value="ATase"/>
    <property type="match status" value="1"/>
</dbReference>
<proteinExistence type="inferred from homology"/>
<dbReference type="InterPro" id="IPR036217">
    <property type="entry name" value="MethylDNA_cys_MeTrfase_DNAb"/>
</dbReference>
<geneLocation type="plasmid" evidence="11">
    <name>2</name>
</geneLocation>
<dbReference type="InterPro" id="IPR036388">
    <property type="entry name" value="WH-like_DNA-bd_sf"/>
</dbReference>
<evidence type="ECO:0000313" key="11">
    <source>
        <dbReference type="EMBL" id="VEU56628.1"/>
    </source>
</evidence>
<evidence type="ECO:0000259" key="10">
    <source>
        <dbReference type="Pfam" id="PF02870"/>
    </source>
</evidence>
<dbReference type="FunFam" id="1.10.10.10:FF:000214">
    <property type="entry name" value="Methylated-DNA--protein-cysteine methyltransferase"/>
    <property type="match status" value="1"/>
</dbReference>
<keyword evidence="5 11" id="KW-0808">Transferase</keyword>
<evidence type="ECO:0000259" key="9">
    <source>
        <dbReference type="Pfam" id="PF01035"/>
    </source>
</evidence>
<evidence type="ECO:0000256" key="8">
    <source>
        <dbReference type="ARBA" id="ARBA00049348"/>
    </source>
</evidence>
<dbReference type="GO" id="GO:0003908">
    <property type="term" value="F:methylated-DNA-[protein]-cysteine S-methyltransferase activity"/>
    <property type="evidence" value="ECO:0007669"/>
    <property type="project" value="UniProtKB-EC"/>
</dbReference>
<dbReference type="PROSITE" id="PS00374">
    <property type="entry name" value="MGMT"/>
    <property type="match status" value="1"/>
</dbReference>
<feature type="domain" description="Methylguanine DNA methyltransferase ribonuclease-like" evidence="10">
    <location>
        <begin position="4"/>
        <end position="63"/>
    </location>
</feature>
<reference evidence="11" key="1">
    <citation type="submission" date="2019-01" db="EMBL/GenBank/DDBJ databases">
        <authorList>
            <consortium name="Pathogen Informatics"/>
        </authorList>
    </citation>
    <scope>NUCLEOTIDE SEQUENCE [LARGE SCALE GENOMIC DNA]</scope>
    <source>
        <strain evidence="11">NCTC10113</strain>
    </source>
</reference>
<gene>
    <name evidence="11" type="primary">adaB</name>
    <name evidence="11" type="ORF">NCTC10113_01543</name>
</gene>
<dbReference type="GO" id="GO:0032259">
    <property type="term" value="P:methylation"/>
    <property type="evidence" value="ECO:0007669"/>
    <property type="project" value="UniProtKB-KW"/>
</dbReference>
<evidence type="ECO:0000256" key="1">
    <source>
        <dbReference type="ARBA" id="ARBA00001286"/>
    </source>
</evidence>
<dbReference type="InterPro" id="IPR014048">
    <property type="entry name" value="MethylDNA_cys_MeTrfase_DNA-bd"/>
</dbReference>
<feature type="domain" description="Methylated-DNA-[protein]-cysteine S-methyltransferase DNA binding" evidence="9">
    <location>
        <begin position="75"/>
        <end position="160"/>
    </location>
</feature>
<comment type="catalytic activity">
    <reaction evidence="1">
        <text>a 4-O-methyl-thymidine in DNA + L-cysteinyl-[protein] = a thymidine in DNA + S-methyl-L-cysteinyl-[protein]</text>
        <dbReference type="Rhea" id="RHEA:53428"/>
        <dbReference type="Rhea" id="RHEA-COMP:10131"/>
        <dbReference type="Rhea" id="RHEA-COMP:10132"/>
        <dbReference type="Rhea" id="RHEA-COMP:13555"/>
        <dbReference type="Rhea" id="RHEA-COMP:13556"/>
        <dbReference type="ChEBI" id="CHEBI:29950"/>
        <dbReference type="ChEBI" id="CHEBI:82612"/>
        <dbReference type="ChEBI" id="CHEBI:137386"/>
        <dbReference type="ChEBI" id="CHEBI:137387"/>
        <dbReference type="EC" id="2.1.1.63"/>
    </reaction>
</comment>
<dbReference type="SUPFAM" id="SSF53155">
    <property type="entry name" value="Methylated DNA-protein cysteine methyltransferase domain"/>
    <property type="match status" value="1"/>
</dbReference>
<dbReference type="RefSeq" id="WP_024543885.1">
    <property type="nucleotide sequence ID" value="NZ_BPLW01000001.1"/>
</dbReference>
<dbReference type="Gene3D" id="3.30.160.70">
    <property type="entry name" value="Methylated DNA-protein cysteine methyltransferase domain"/>
    <property type="match status" value="1"/>
</dbReference>